<feature type="transmembrane region" description="Helical" evidence="1">
    <location>
        <begin position="39"/>
        <end position="61"/>
    </location>
</feature>
<dbReference type="Proteomes" id="UP000499080">
    <property type="component" value="Unassembled WGS sequence"/>
</dbReference>
<name>A0A4Y2FN70_ARAVE</name>
<evidence type="ECO:0000313" key="2">
    <source>
        <dbReference type="EMBL" id="GBM41819.1"/>
    </source>
</evidence>
<keyword evidence="1" id="KW-0472">Membrane</keyword>
<sequence length="140" mass="16179">MIASENTHGKILPLQDRTRTARGIRIWRRSFPKDRVQHFMNGIKVIGVALSLILCLSFRYYSSHSEFTPVIEITEFIALDSKHPETVNGCELLQVDHVILYSRTPKSCHMYDPFEKLLSRAFGRVLDHGCNLLRLPLHFT</sequence>
<reference evidence="2 3" key="1">
    <citation type="journal article" date="2019" name="Sci. Rep.">
        <title>Orb-weaving spider Araneus ventricosus genome elucidates the spidroin gene catalogue.</title>
        <authorList>
            <person name="Kono N."/>
            <person name="Nakamura H."/>
            <person name="Ohtoshi R."/>
            <person name="Moran D.A.P."/>
            <person name="Shinohara A."/>
            <person name="Yoshida Y."/>
            <person name="Fujiwara M."/>
            <person name="Mori M."/>
            <person name="Tomita M."/>
            <person name="Arakawa K."/>
        </authorList>
    </citation>
    <scope>NUCLEOTIDE SEQUENCE [LARGE SCALE GENOMIC DNA]</scope>
</reference>
<evidence type="ECO:0000313" key="3">
    <source>
        <dbReference type="Proteomes" id="UP000499080"/>
    </source>
</evidence>
<dbReference type="AlphaFoldDB" id="A0A4Y2FN70"/>
<keyword evidence="1" id="KW-0812">Transmembrane</keyword>
<organism evidence="2 3">
    <name type="scientific">Araneus ventricosus</name>
    <name type="common">Orbweaver spider</name>
    <name type="synonym">Epeira ventricosa</name>
    <dbReference type="NCBI Taxonomy" id="182803"/>
    <lineage>
        <taxon>Eukaryota</taxon>
        <taxon>Metazoa</taxon>
        <taxon>Ecdysozoa</taxon>
        <taxon>Arthropoda</taxon>
        <taxon>Chelicerata</taxon>
        <taxon>Arachnida</taxon>
        <taxon>Araneae</taxon>
        <taxon>Araneomorphae</taxon>
        <taxon>Entelegynae</taxon>
        <taxon>Araneoidea</taxon>
        <taxon>Araneidae</taxon>
        <taxon>Araneus</taxon>
    </lineage>
</organism>
<keyword evidence="1" id="KW-1133">Transmembrane helix</keyword>
<gene>
    <name evidence="2" type="ORF">AVEN_122442_1</name>
</gene>
<protein>
    <submittedName>
        <fullName evidence="2">Uncharacterized protein</fullName>
    </submittedName>
</protein>
<proteinExistence type="predicted"/>
<dbReference type="EMBL" id="BGPR01000974">
    <property type="protein sequence ID" value="GBM41819.1"/>
    <property type="molecule type" value="Genomic_DNA"/>
</dbReference>
<keyword evidence="3" id="KW-1185">Reference proteome</keyword>
<accession>A0A4Y2FN70</accession>
<evidence type="ECO:0000256" key="1">
    <source>
        <dbReference type="SAM" id="Phobius"/>
    </source>
</evidence>
<comment type="caution">
    <text evidence="2">The sequence shown here is derived from an EMBL/GenBank/DDBJ whole genome shotgun (WGS) entry which is preliminary data.</text>
</comment>